<name>A0AAX1NA78_9BACT</name>
<dbReference type="Proteomes" id="UP000678679">
    <property type="component" value="Chromosome 2"/>
</dbReference>
<dbReference type="RefSeq" id="WP_169663846.1">
    <property type="nucleotide sequence ID" value="NZ_CP076133.1"/>
</dbReference>
<evidence type="ECO:0008006" key="3">
    <source>
        <dbReference type="Google" id="ProtNLM"/>
    </source>
</evidence>
<protein>
    <recommendedName>
        <fullName evidence="3">Lipoprotein</fullName>
    </recommendedName>
</protein>
<proteinExistence type="predicted"/>
<dbReference type="AlphaFoldDB" id="A0AAX1NA78"/>
<keyword evidence="2" id="KW-1185">Reference proteome</keyword>
<sequence>MRNEKLKTYLLHILLLFIMVLPSCNHKKEEVHNVIIERYSMNKFQSSDTSSLIIREKENRLEHYFGLEIIDGQESFFSQSFQIDTNNISKIFSWQTQLPLVDEKNYLVNNKKKIVRKYYYDDEKSIDEEAYYFIMDNRLVSYNSAAWNIQYFYEYEDSTIIGLLKNDTTSFFCRNCDVDMSKLLK</sequence>
<reference evidence="1 2" key="1">
    <citation type="submission" date="2021-05" db="EMBL/GenBank/DDBJ databases">
        <title>Comparative genomic studies on the polysaccharide-degrading batcterial strains of the Flammeovirga genus.</title>
        <authorList>
            <person name="Zewei F."/>
            <person name="Zheng Z."/>
            <person name="Yu L."/>
            <person name="Ruyue G."/>
            <person name="Yanhong M."/>
            <person name="Yuanyuan C."/>
            <person name="Jingyan G."/>
            <person name="Wenjun H."/>
        </authorList>
    </citation>
    <scope>NUCLEOTIDE SEQUENCE [LARGE SCALE GENOMIC DNA]</scope>
    <source>
        <strain evidence="1 2">NBRC:100898</strain>
    </source>
</reference>
<organism evidence="1 2">
    <name type="scientific">Flammeovirga yaeyamensis</name>
    <dbReference type="NCBI Taxonomy" id="367791"/>
    <lineage>
        <taxon>Bacteria</taxon>
        <taxon>Pseudomonadati</taxon>
        <taxon>Bacteroidota</taxon>
        <taxon>Cytophagia</taxon>
        <taxon>Cytophagales</taxon>
        <taxon>Flammeovirgaceae</taxon>
        <taxon>Flammeovirga</taxon>
    </lineage>
</organism>
<evidence type="ECO:0000313" key="1">
    <source>
        <dbReference type="EMBL" id="QWG04384.1"/>
    </source>
</evidence>
<gene>
    <name evidence="1" type="ORF">KMW28_26170</name>
</gene>
<dbReference type="KEGG" id="fya:KMW28_26170"/>
<dbReference type="EMBL" id="CP076133">
    <property type="protein sequence ID" value="QWG04384.1"/>
    <property type="molecule type" value="Genomic_DNA"/>
</dbReference>
<accession>A0AAX1NA78</accession>
<evidence type="ECO:0000313" key="2">
    <source>
        <dbReference type="Proteomes" id="UP000678679"/>
    </source>
</evidence>